<keyword evidence="1" id="KW-0812">Transmembrane</keyword>
<organism evidence="3">
    <name type="scientific">Tolypothrix bouteillei VB521301</name>
    <dbReference type="NCBI Taxonomy" id="1479485"/>
    <lineage>
        <taxon>Bacteria</taxon>
        <taxon>Bacillati</taxon>
        <taxon>Cyanobacteriota</taxon>
        <taxon>Cyanophyceae</taxon>
        <taxon>Nostocales</taxon>
        <taxon>Tolypothrichaceae</taxon>
        <taxon>Tolypothrix</taxon>
    </lineage>
</organism>
<feature type="transmembrane region" description="Helical" evidence="1">
    <location>
        <begin position="154"/>
        <end position="176"/>
    </location>
</feature>
<accession>A0A0C1R021</accession>
<evidence type="ECO:0000313" key="4">
    <source>
        <dbReference type="Proteomes" id="UP000029738"/>
    </source>
</evidence>
<keyword evidence="4" id="KW-1185">Reference proteome</keyword>
<dbReference type="NCBIfam" id="NF045624">
    <property type="entry name" value="filament_FraC"/>
    <property type="match status" value="1"/>
</dbReference>
<feature type="transmembrane region" description="Helical" evidence="1">
    <location>
        <begin position="95"/>
        <end position="117"/>
    </location>
</feature>
<reference evidence="2" key="2">
    <citation type="submission" date="2019-11" db="EMBL/GenBank/DDBJ databases">
        <title>Improved Assembly of Tolypothrix boutellei genome.</title>
        <authorList>
            <person name="Sarangi A.N."/>
            <person name="Mukherjee M."/>
            <person name="Ghosh S."/>
            <person name="Singh D."/>
            <person name="Das A."/>
            <person name="Kant S."/>
            <person name="Prusty A."/>
            <person name="Tripathy S."/>
        </authorList>
    </citation>
    <scope>NUCLEOTIDE SEQUENCE</scope>
    <source>
        <strain evidence="2">VB521301</strain>
    </source>
</reference>
<dbReference type="Proteomes" id="UP000029738">
    <property type="component" value="Unassembled WGS sequence"/>
</dbReference>
<protein>
    <submittedName>
        <fullName evidence="3">Filament integrity protein fraC</fullName>
    </submittedName>
</protein>
<dbReference type="STRING" id="1479485.DA73_0232740"/>
<sequence length="181" mass="20748">MFELPEFPLPRIFPFGAILFNFLFLLVAIPLESFILNSRLRFDRKTSVFYAIAINLFSNVIGWVVFFFSEPVLPIRIKSELINYIFFDRLQSANIQSLIILTAFIIFFGTFIVKYILLRILLLSLAEFGKAPPKEPVVERNSSRAQKSKLQNSNVVTSILIANALSYSFIVAVLFIRSLDL</sequence>
<evidence type="ECO:0000313" key="3">
    <source>
        <dbReference type="EMBL" id="KIE09178.1"/>
    </source>
</evidence>
<proteinExistence type="predicted"/>
<reference evidence="3" key="1">
    <citation type="journal article" date="2015" name="Genome Announc.">
        <title>Draft Genome Sequence of Tolypothrix boutellei Strain VB521301.</title>
        <authorList>
            <person name="Chandrababunaidu M.M."/>
            <person name="Singh D."/>
            <person name="Sen D."/>
            <person name="Bhan S."/>
            <person name="Das S."/>
            <person name="Gupta A."/>
            <person name="Adhikary S.P."/>
            <person name="Tripathy S."/>
        </authorList>
    </citation>
    <scope>NUCLEOTIDE SEQUENCE</scope>
    <source>
        <strain evidence="3">VB521301</strain>
    </source>
</reference>
<evidence type="ECO:0000256" key="1">
    <source>
        <dbReference type="SAM" id="Phobius"/>
    </source>
</evidence>
<dbReference type="AlphaFoldDB" id="A0A0C1R021"/>
<dbReference type="EMBL" id="JHEG02000058">
    <property type="protein sequence ID" value="KIE09178.1"/>
    <property type="molecule type" value="Genomic_DNA"/>
</dbReference>
<evidence type="ECO:0000313" key="2">
    <source>
        <dbReference type="EMBL" id="KAF3885095.1"/>
    </source>
</evidence>
<dbReference type="RefSeq" id="WP_038084816.1">
    <property type="nucleotide sequence ID" value="NZ_JHEG04000001.1"/>
</dbReference>
<dbReference type="InterPro" id="IPR054663">
    <property type="entry name" value="FraC"/>
</dbReference>
<dbReference type="OrthoDB" id="454780at2"/>
<name>A0A0C1R021_9CYAN</name>
<dbReference type="Pfam" id="PF24301">
    <property type="entry name" value="FraC"/>
    <property type="match status" value="1"/>
</dbReference>
<gene>
    <name evidence="3" type="ORF">DA73_0232740</name>
    <name evidence="2" type="ORF">DA73_0400006180</name>
</gene>
<keyword evidence="1" id="KW-1133">Transmembrane helix</keyword>
<dbReference type="EMBL" id="JHEG04000001">
    <property type="protein sequence ID" value="KAF3885095.1"/>
    <property type="molecule type" value="Genomic_DNA"/>
</dbReference>
<keyword evidence="1" id="KW-0472">Membrane</keyword>
<comment type="caution">
    <text evidence="3">The sequence shown here is derived from an EMBL/GenBank/DDBJ whole genome shotgun (WGS) entry which is preliminary data.</text>
</comment>
<feature type="transmembrane region" description="Helical" evidence="1">
    <location>
        <begin position="12"/>
        <end position="36"/>
    </location>
</feature>
<feature type="transmembrane region" description="Helical" evidence="1">
    <location>
        <begin position="48"/>
        <end position="68"/>
    </location>
</feature>